<dbReference type="InterPro" id="IPR036265">
    <property type="entry name" value="HIT-like_sf"/>
</dbReference>
<evidence type="ECO:0000256" key="4">
    <source>
        <dbReference type="PROSITE-ProRule" id="PRU00464"/>
    </source>
</evidence>
<dbReference type="InterPro" id="IPR052908">
    <property type="entry name" value="AP-4-A_phosphorylase"/>
</dbReference>
<dbReference type="OrthoDB" id="9784774at2"/>
<keyword evidence="1" id="KW-0547">Nucleotide-binding</keyword>
<dbReference type="SUPFAM" id="SSF54197">
    <property type="entry name" value="HIT-like"/>
    <property type="match status" value="1"/>
</dbReference>
<feature type="domain" description="HIT" evidence="5">
    <location>
        <begin position="35"/>
        <end position="143"/>
    </location>
</feature>
<protein>
    <submittedName>
        <fullName evidence="6">AP-4-A phosphorylase</fullName>
        <ecNumber evidence="6">2.7.7.53</ecNumber>
    </submittedName>
</protein>
<dbReference type="Pfam" id="PF01230">
    <property type="entry name" value="HIT"/>
    <property type="match status" value="1"/>
</dbReference>
<dbReference type="KEGG" id="mcad:Pan265_14180"/>
<dbReference type="GO" id="GO:0003877">
    <property type="term" value="F:ATP:ADP adenylyltransferase activity"/>
    <property type="evidence" value="ECO:0007669"/>
    <property type="project" value="UniProtKB-EC"/>
</dbReference>
<accession>A0A518BX60</accession>
<name>A0A518BX60_9BACT</name>
<keyword evidence="6" id="KW-0548">Nucleotidyltransferase</keyword>
<dbReference type="EMBL" id="CP036280">
    <property type="protein sequence ID" value="QDU71567.1"/>
    <property type="molecule type" value="Genomic_DNA"/>
</dbReference>
<keyword evidence="6" id="KW-0808">Transferase</keyword>
<dbReference type="CDD" id="cd01275">
    <property type="entry name" value="FHIT"/>
    <property type="match status" value="1"/>
</dbReference>
<dbReference type="GO" id="GO:0000166">
    <property type="term" value="F:nucleotide binding"/>
    <property type="evidence" value="ECO:0007669"/>
    <property type="project" value="UniProtKB-KW"/>
</dbReference>
<evidence type="ECO:0000256" key="2">
    <source>
        <dbReference type="PIRSR" id="PIRSR639383-1"/>
    </source>
</evidence>
<dbReference type="Gene3D" id="3.30.428.10">
    <property type="entry name" value="HIT-like"/>
    <property type="match status" value="1"/>
</dbReference>
<dbReference type="EC" id="2.7.7.53" evidence="6"/>
<evidence type="ECO:0000259" key="5">
    <source>
        <dbReference type="PROSITE" id="PS51084"/>
    </source>
</evidence>
<dbReference type="Proteomes" id="UP000320386">
    <property type="component" value="Chromosome"/>
</dbReference>
<feature type="binding site" evidence="3">
    <location>
        <position position="132"/>
    </location>
    <ligand>
        <name>substrate</name>
    </ligand>
</feature>
<sequence length="177" mass="19268">MSGDKKLWAPWRIEYLRGELSSGADDGCFLCEAGAEGLSDQERRERLILTRYRTAVVLMNRYPYTNGHLLVASVRHVGELGDLTVAERADLMELVAWADALIRRAVCAQGVNIGMNIGRCAGAAVPGHLHVHVVPRWQGDVNFMETVGNARVMPQALEASYADLLTAKEQAGPVGPA</sequence>
<dbReference type="PROSITE" id="PS51084">
    <property type="entry name" value="HIT_2"/>
    <property type="match status" value="1"/>
</dbReference>
<evidence type="ECO:0000313" key="7">
    <source>
        <dbReference type="Proteomes" id="UP000320386"/>
    </source>
</evidence>
<evidence type="ECO:0000256" key="3">
    <source>
        <dbReference type="PIRSR" id="PIRSR639383-2"/>
    </source>
</evidence>
<dbReference type="AlphaFoldDB" id="A0A518BX60"/>
<gene>
    <name evidence="6" type="ORF">Pan265_14180</name>
</gene>
<dbReference type="PANTHER" id="PTHR42997">
    <property type="entry name" value="HIT FAMILY HYDROLASE"/>
    <property type="match status" value="1"/>
</dbReference>
<feature type="short sequence motif" description="Histidine triad motif" evidence="4">
    <location>
        <begin position="128"/>
        <end position="132"/>
    </location>
</feature>
<evidence type="ECO:0000256" key="1">
    <source>
        <dbReference type="ARBA" id="ARBA00022741"/>
    </source>
</evidence>
<dbReference type="PANTHER" id="PTHR42997:SF1">
    <property type="entry name" value="AP-4-A PHOSPHORYLASE"/>
    <property type="match status" value="1"/>
</dbReference>
<organism evidence="6 7">
    <name type="scientific">Mucisphaera calidilacus</name>
    <dbReference type="NCBI Taxonomy" id="2527982"/>
    <lineage>
        <taxon>Bacteria</taxon>
        <taxon>Pseudomonadati</taxon>
        <taxon>Planctomycetota</taxon>
        <taxon>Phycisphaerae</taxon>
        <taxon>Phycisphaerales</taxon>
        <taxon>Phycisphaeraceae</taxon>
        <taxon>Mucisphaera</taxon>
    </lineage>
</organism>
<dbReference type="InterPro" id="IPR011146">
    <property type="entry name" value="HIT-like"/>
</dbReference>
<evidence type="ECO:0000313" key="6">
    <source>
        <dbReference type="EMBL" id="QDU71567.1"/>
    </source>
</evidence>
<feature type="binding site" evidence="3">
    <location>
        <begin position="122"/>
        <end position="125"/>
    </location>
    <ligand>
        <name>substrate</name>
    </ligand>
</feature>
<feature type="binding site" evidence="3">
    <location>
        <position position="60"/>
    </location>
    <ligand>
        <name>substrate</name>
    </ligand>
</feature>
<dbReference type="InterPro" id="IPR039383">
    <property type="entry name" value="FHIT"/>
</dbReference>
<proteinExistence type="predicted"/>
<dbReference type="RefSeq" id="WP_145445705.1">
    <property type="nucleotide sequence ID" value="NZ_CP036280.1"/>
</dbReference>
<keyword evidence="7" id="KW-1185">Reference proteome</keyword>
<feature type="active site" description="Tele-AMP-histidine intermediate" evidence="2">
    <location>
        <position position="130"/>
    </location>
</feature>
<reference evidence="6 7" key="1">
    <citation type="submission" date="2019-02" db="EMBL/GenBank/DDBJ databases">
        <title>Deep-cultivation of Planctomycetes and their phenomic and genomic characterization uncovers novel biology.</title>
        <authorList>
            <person name="Wiegand S."/>
            <person name="Jogler M."/>
            <person name="Boedeker C."/>
            <person name="Pinto D."/>
            <person name="Vollmers J."/>
            <person name="Rivas-Marin E."/>
            <person name="Kohn T."/>
            <person name="Peeters S.H."/>
            <person name="Heuer A."/>
            <person name="Rast P."/>
            <person name="Oberbeckmann S."/>
            <person name="Bunk B."/>
            <person name="Jeske O."/>
            <person name="Meyerdierks A."/>
            <person name="Storesund J.E."/>
            <person name="Kallscheuer N."/>
            <person name="Luecker S."/>
            <person name="Lage O.M."/>
            <person name="Pohl T."/>
            <person name="Merkel B.J."/>
            <person name="Hornburger P."/>
            <person name="Mueller R.-W."/>
            <person name="Bruemmer F."/>
            <person name="Labrenz M."/>
            <person name="Spormann A.M."/>
            <person name="Op den Camp H."/>
            <person name="Overmann J."/>
            <person name="Amann R."/>
            <person name="Jetten M.S.M."/>
            <person name="Mascher T."/>
            <person name="Medema M.H."/>
            <person name="Devos D.P."/>
            <person name="Kaster A.-K."/>
            <person name="Ovreas L."/>
            <person name="Rohde M."/>
            <person name="Galperin M.Y."/>
            <person name="Jogler C."/>
        </authorList>
    </citation>
    <scope>NUCLEOTIDE SEQUENCE [LARGE SCALE GENOMIC DNA]</scope>
    <source>
        <strain evidence="6 7">Pan265</strain>
    </source>
</reference>